<dbReference type="Pfam" id="PF08327">
    <property type="entry name" value="AHSA1"/>
    <property type="match status" value="1"/>
</dbReference>
<dbReference type="InterPro" id="IPR013538">
    <property type="entry name" value="ASHA1/2-like_C"/>
</dbReference>
<protein>
    <submittedName>
        <fullName evidence="3">SRPBCC domain-containing protein</fullName>
    </submittedName>
</protein>
<name>A0ABT8WBS1_9FLAO</name>
<dbReference type="Gene3D" id="3.30.530.20">
    <property type="match status" value="1"/>
</dbReference>
<evidence type="ECO:0000313" key="4">
    <source>
        <dbReference type="Proteomes" id="UP001176883"/>
    </source>
</evidence>
<feature type="domain" description="Activator of Hsp90 ATPase homologue 1/2-like C-terminal" evidence="2">
    <location>
        <begin position="19"/>
        <end position="150"/>
    </location>
</feature>
<evidence type="ECO:0000313" key="3">
    <source>
        <dbReference type="EMBL" id="MDO5970592.1"/>
    </source>
</evidence>
<comment type="similarity">
    <text evidence="1">Belongs to the AHA1 family.</text>
</comment>
<keyword evidence="4" id="KW-1185">Reference proteome</keyword>
<comment type="caution">
    <text evidence="3">The sequence shown here is derived from an EMBL/GenBank/DDBJ whole genome shotgun (WGS) entry which is preliminary data.</text>
</comment>
<gene>
    <name evidence="3" type="ORF">Q4Q35_12315</name>
</gene>
<organism evidence="3 4">
    <name type="scientific">Flavivirga aquimarina</name>
    <dbReference type="NCBI Taxonomy" id="2027862"/>
    <lineage>
        <taxon>Bacteria</taxon>
        <taxon>Pseudomonadati</taxon>
        <taxon>Bacteroidota</taxon>
        <taxon>Flavobacteriia</taxon>
        <taxon>Flavobacteriales</taxon>
        <taxon>Flavobacteriaceae</taxon>
        <taxon>Flavivirga</taxon>
    </lineage>
</organism>
<dbReference type="SUPFAM" id="SSF55961">
    <property type="entry name" value="Bet v1-like"/>
    <property type="match status" value="1"/>
</dbReference>
<dbReference type="Proteomes" id="UP001176883">
    <property type="component" value="Unassembled WGS sequence"/>
</dbReference>
<evidence type="ECO:0000256" key="1">
    <source>
        <dbReference type="ARBA" id="ARBA00006817"/>
    </source>
</evidence>
<dbReference type="RefSeq" id="WP_303278283.1">
    <property type="nucleotide sequence ID" value="NZ_JAUOEK010000120.1"/>
</dbReference>
<dbReference type="InterPro" id="IPR023393">
    <property type="entry name" value="START-like_dom_sf"/>
</dbReference>
<sequence length="152" mass="17607">MNKANKMGNKTITIKRTFNAPLSLVWEAWTQSEHIAEWWSPKGVKTKVVEHDFKVGGKWKYIMPMPNGQEFIAEGEYTEIVEFEKIISSANFKPMTEGVEIQSLFKPNGNKTDFTFNVVHPTEEYKIQQEKMGIMNGWSSVFVRLDELLKNM</sequence>
<dbReference type="EMBL" id="JAUOEK010000120">
    <property type="protein sequence ID" value="MDO5970592.1"/>
    <property type="molecule type" value="Genomic_DNA"/>
</dbReference>
<reference evidence="3" key="1">
    <citation type="submission" date="2023-07" db="EMBL/GenBank/DDBJ databases">
        <title>Two novel species in the genus Flavivirga.</title>
        <authorList>
            <person name="Kwon K."/>
        </authorList>
    </citation>
    <scope>NUCLEOTIDE SEQUENCE</scope>
    <source>
        <strain evidence="3">KCTC 52353</strain>
    </source>
</reference>
<accession>A0ABT8WBS1</accession>
<evidence type="ECO:0000259" key="2">
    <source>
        <dbReference type="Pfam" id="PF08327"/>
    </source>
</evidence>
<proteinExistence type="inferred from homology"/>